<feature type="transmembrane region" description="Helical" evidence="1">
    <location>
        <begin position="230"/>
        <end position="251"/>
    </location>
</feature>
<keyword evidence="1" id="KW-0472">Membrane</keyword>
<feature type="transmembrane region" description="Helical" evidence="1">
    <location>
        <begin position="67"/>
        <end position="87"/>
    </location>
</feature>
<dbReference type="RefSeq" id="WP_189360104.1">
    <property type="nucleotide sequence ID" value="NZ_BMWZ01000003.1"/>
</dbReference>
<dbReference type="InterPro" id="IPR005804">
    <property type="entry name" value="FA_desaturase_dom"/>
</dbReference>
<feature type="transmembrane region" description="Helical" evidence="1">
    <location>
        <begin position="99"/>
        <end position="118"/>
    </location>
</feature>
<evidence type="ECO:0000259" key="2">
    <source>
        <dbReference type="Pfam" id="PF00487"/>
    </source>
</evidence>
<protein>
    <recommendedName>
        <fullName evidence="2">Fatty acid desaturase domain-containing protein</fullName>
    </recommendedName>
</protein>
<name>A0A918V7Z8_9FLAO</name>
<keyword evidence="1" id="KW-0812">Transmembrane</keyword>
<dbReference type="AlphaFoldDB" id="A0A918V7Z8"/>
<dbReference type="PANTHER" id="PTHR19353">
    <property type="entry name" value="FATTY ACID DESATURASE 2"/>
    <property type="match status" value="1"/>
</dbReference>
<dbReference type="InterPro" id="IPR012171">
    <property type="entry name" value="Fatty_acid_desaturase"/>
</dbReference>
<sequence length="368" mass="43350">MSVDITFKQNSTDNKHYRILKKKVDAVVKDLPKSRNTAKKVTTFFCISLYVIVYFLALYNIEHTGLYYMLYACLGLVIVFIFLNIIHDAVHNHVFKKNWSNNLVLIVFDLLGANSFIWKNRHIKMHHNYQNIMGWDSDIEQAGPVKIYPASETKPIHKKQHILVFFMYPLYLFNWILIRDFKDFFQKDRCIKKKLDKIPPIEYVKLFFFKIFFIFYMVFIPIMLGQSVATALGALLLMLVVGSLVALTILLTAHPNLTNEFPVPDENGKMPNSWLEHQFITTNDVTMDSWFSRNLMGNFNYHIIHHIYPNISPVYSPEATQVIKEYAEENGFQYKSWTIWKALYHHYKLIKYNADNAVAEFNILEEDM</sequence>
<organism evidence="3 4">
    <name type="scientific">Algibacter mikhailovii</name>
    <dbReference type="NCBI Taxonomy" id="425498"/>
    <lineage>
        <taxon>Bacteria</taxon>
        <taxon>Pseudomonadati</taxon>
        <taxon>Bacteroidota</taxon>
        <taxon>Flavobacteriia</taxon>
        <taxon>Flavobacteriales</taxon>
        <taxon>Flavobacteriaceae</taxon>
        <taxon>Algibacter</taxon>
    </lineage>
</organism>
<dbReference type="Pfam" id="PF00487">
    <property type="entry name" value="FA_desaturase"/>
    <property type="match status" value="1"/>
</dbReference>
<evidence type="ECO:0000313" key="4">
    <source>
        <dbReference type="Proteomes" id="UP000636004"/>
    </source>
</evidence>
<dbReference type="Proteomes" id="UP000636004">
    <property type="component" value="Unassembled WGS sequence"/>
</dbReference>
<dbReference type="GO" id="GO:0016020">
    <property type="term" value="C:membrane"/>
    <property type="evidence" value="ECO:0007669"/>
    <property type="project" value="TreeGrafter"/>
</dbReference>
<reference evidence="3" key="1">
    <citation type="journal article" date="2014" name="Int. J. Syst. Evol. Microbiol.">
        <title>Complete genome sequence of Corynebacterium casei LMG S-19264T (=DSM 44701T), isolated from a smear-ripened cheese.</title>
        <authorList>
            <consortium name="US DOE Joint Genome Institute (JGI-PGF)"/>
            <person name="Walter F."/>
            <person name="Albersmeier A."/>
            <person name="Kalinowski J."/>
            <person name="Ruckert C."/>
        </authorList>
    </citation>
    <scope>NUCLEOTIDE SEQUENCE</scope>
    <source>
        <strain evidence="3">KCTC 12710</strain>
    </source>
</reference>
<feature type="transmembrane region" description="Helical" evidence="1">
    <location>
        <begin position="41"/>
        <end position="61"/>
    </location>
</feature>
<evidence type="ECO:0000256" key="1">
    <source>
        <dbReference type="SAM" id="Phobius"/>
    </source>
</evidence>
<keyword evidence="4" id="KW-1185">Reference proteome</keyword>
<evidence type="ECO:0000313" key="3">
    <source>
        <dbReference type="EMBL" id="GGZ77982.1"/>
    </source>
</evidence>
<dbReference type="PANTHER" id="PTHR19353:SF75">
    <property type="entry name" value="FATTY ACID DESATURASE, PUTATIVE-RELATED"/>
    <property type="match status" value="1"/>
</dbReference>
<dbReference type="GO" id="GO:0016717">
    <property type="term" value="F:oxidoreductase activity, acting on paired donors, with oxidation of a pair of donors resulting in the reduction of molecular oxygen to two molecules of water"/>
    <property type="evidence" value="ECO:0007669"/>
    <property type="project" value="TreeGrafter"/>
</dbReference>
<dbReference type="EMBL" id="BMWZ01000003">
    <property type="protein sequence ID" value="GGZ77982.1"/>
    <property type="molecule type" value="Genomic_DNA"/>
</dbReference>
<dbReference type="GO" id="GO:0006629">
    <property type="term" value="P:lipid metabolic process"/>
    <property type="evidence" value="ECO:0007669"/>
    <property type="project" value="InterPro"/>
</dbReference>
<comment type="caution">
    <text evidence="3">The sequence shown here is derived from an EMBL/GenBank/DDBJ whole genome shotgun (WGS) entry which is preliminary data.</text>
</comment>
<proteinExistence type="predicted"/>
<keyword evidence="1" id="KW-1133">Transmembrane helix</keyword>
<feature type="transmembrane region" description="Helical" evidence="1">
    <location>
        <begin position="162"/>
        <end position="182"/>
    </location>
</feature>
<reference evidence="3" key="2">
    <citation type="submission" date="2020-09" db="EMBL/GenBank/DDBJ databases">
        <authorList>
            <person name="Sun Q."/>
            <person name="Kim S."/>
        </authorList>
    </citation>
    <scope>NUCLEOTIDE SEQUENCE</scope>
    <source>
        <strain evidence="3">KCTC 12710</strain>
    </source>
</reference>
<gene>
    <name evidence="3" type="ORF">GCM10007028_14240</name>
</gene>
<feature type="domain" description="Fatty acid desaturase" evidence="2">
    <location>
        <begin position="71"/>
        <end position="335"/>
    </location>
</feature>
<accession>A0A918V7Z8</accession>
<feature type="transmembrane region" description="Helical" evidence="1">
    <location>
        <begin position="203"/>
        <end position="224"/>
    </location>
</feature>